<sequence>MRLSSSKNDLLVIGNGNVGKEVIGYLLDDECPIDSFQKLYCTYRNHPPSGADCHEGVDYIDFQSIPDMITGCSHMVITVPPQILSESSYTDVILDNIEIMNRLPKNITIGYVSTTGVYGDHNNAWVDETSETLCDEKSKAYCYLDIENRWKMHSEKKIFIFRCAGLYGNEFSALHTVWKQGGYPKRKDDSNITPAKKEDSVKENFTSRIHLRDVARSICTSITNPCLRGGIYNLADSMPAQRGEVMEFAANLFEKMKIEIPSKSNVNEKKTSERRSRRQKDRKRVSNKKLLSLLENDERKGITMTFAAWKKFSPFLLYGIHEIKTV</sequence>
<dbReference type="SUPFAM" id="SSF51735">
    <property type="entry name" value="NAD(P)-binding Rossmann-fold domains"/>
    <property type="match status" value="1"/>
</dbReference>
<accession>A0AAD3CYL5</accession>
<evidence type="ECO:0008006" key="6">
    <source>
        <dbReference type="Google" id="ProtNLM"/>
    </source>
</evidence>
<feature type="region of interest" description="Disordered" evidence="3">
    <location>
        <begin position="263"/>
        <end position="285"/>
    </location>
</feature>
<comment type="caution">
    <text evidence="4">The sequence shown here is derived from an EMBL/GenBank/DDBJ whole genome shotgun (WGS) entry which is preliminary data.</text>
</comment>
<dbReference type="EMBL" id="BLLK01000047">
    <property type="protein sequence ID" value="GFH54627.1"/>
    <property type="molecule type" value="Genomic_DNA"/>
</dbReference>
<protein>
    <recommendedName>
        <fullName evidence="6">NAD-dependent epimerase/dehydratase domain-containing protein</fullName>
    </recommendedName>
</protein>
<organism evidence="4 5">
    <name type="scientific">Chaetoceros tenuissimus</name>
    <dbReference type="NCBI Taxonomy" id="426638"/>
    <lineage>
        <taxon>Eukaryota</taxon>
        <taxon>Sar</taxon>
        <taxon>Stramenopiles</taxon>
        <taxon>Ochrophyta</taxon>
        <taxon>Bacillariophyta</taxon>
        <taxon>Coscinodiscophyceae</taxon>
        <taxon>Chaetocerotophycidae</taxon>
        <taxon>Chaetocerotales</taxon>
        <taxon>Chaetocerotaceae</taxon>
        <taxon>Chaetoceros</taxon>
    </lineage>
</organism>
<gene>
    <name evidence="4" type="ORF">CTEN210_11103</name>
</gene>
<dbReference type="AlphaFoldDB" id="A0AAD3CYL5"/>
<keyword evidence="2" id="KW-0520">NAD</keyword>
<evidence type="ECO:0000256" key="3">
    <source>
        <dbReference type="SAM" id="MobiDB-lite"/>
    </source>
</evidence>
<evidence type="ECO:0000256" key="1">
    <source>
        <dbReference type="ARBA" id="ARBA00007637"/>
    </source>
</evidence>
<evidence type="ECO:0000313" key="5">
    <source>
        <dbReference type="Proteomes" id="UP001054902"/>
    </source>
</evidence>
<dbReference type="InterPro" id="IPR036291">
    <property type="entry name" value="NAD(P)-bd_dom_sf"/>
</dbReference>
<evidence type="ECO:0000313" key="4">
    <source>
        <dbReference type="EMBL" id="GFH54627.1"/>
    </source>
</evidence>
<feature type="compositionally biased region" description="Basic residues" evidence="3">
    <location>
        <begin position="275"/>
        <end position="285"/>
    </location>
</feature>
<comment type="similarity">
    <text evidence="1">Belongs to the NAD(P)-dependent epimerase/dehydratase family.</text>
</comment>
<feature type="compositionally biased region" description="Basic and acidic residues" evidence="3">
    <location>
        <begin position="263"/>
        <end position="274"/>
    </location>
</feature>
<reference evidence="4 5" key="1">
    <citation type="journal article" date="2021" name="Sci. Rep.">
        <title>The genome of the diatom Chaetoceros tenuissimus carries an ancient integrated fragment of an extant virus.</title>
        <authorList>
            <person name="Hongo Y."/>
            <person name="Kimura K."/>
            <person name="Takaki Y."/>
            <person name="Yoshida Y."/>
            <person name="Baba S."/>
            <person name="Kobayashi G."/>
            <person name="Nagasaki K."/>
            <person name="Hano T."/>
            <person name="Tomaru Y."/>
        </authorList>
    </citation>
    <scope>NUCLEOTIDE SEQUENCE [LARGE SCALE GENOMIC DNA]</scope>
    <source>
        <strain evidence="4 5">NIES-3715</strain>
    </source>
</reference>
<keyword evidence="5" id="KW-1185">Reference proteome</keyword>
<proteinExistence type="inferred from homology"/>
<dbReference type="Gene3D" id="3.40.50.720">
    <property type="entry name" value="NAD(P)-binding Rossmann-like Domain"/>
    <property type="match status" value="1"/>
</dbReference>
<dbReference type="PANTHER" id="PTHR43574">
    <property type="entry name" value="EPIMERASE-RELATED"/>
    <property type="match status" value="1"/>
</dbReference>
<dbReference type="Proteomes" id="UP001054902">
    <property type="component" value="Unassembled WGS sequence"/>
</dbReference>
<evidence type="ECO:0000256" key="2">
    <source>
        <dbReference type="ARBA" id="ARBA00023027"/>
    </source>
</evidence>
<name>A0AAD3CYL5_9STRA</name>